<evidence type="ECO:0000256" key="1">
    <source>
        <dbReference type="SAM" id="MobiDB-lite"/>
    </source>
</evidence>
<dbReference type="AlphaFoldDB" id="A0A1I3UJE1"/>
<proteinExistence type="predicted"/>
<dbReference type="OrthoDB" id="7656008at2"/>
<dbReference type="RefSeq" id="WP_092784798.1">
    <property type="nucleotide sequence ID" value="NZ_FORA01000008.1"/>
</dbReference>
<dbReference type="Gene3D" id="3.90.1530.30">
    <property type="match status" value="1"/>
</dbReference>
<keyword evidence="4" id="KW-1185">Reference proteome</keyword>
<dbReference type="EMBL" id="FORA01000008">
    <property type="protein sequence ID" value="SFJ83032.1"/>
    <property type="molecule type" value="Genomic_DNA"/>
</dbReference>
<dbReference type="STRING" id="390807.SAMN04488095_3775"/>
<feature type="domain" description="ParB-like N-terminal" evidence="2">
    <location>
        <begin position="76"/>
        <end position="141"/>
    </location>
</feature>
<dbReference type="Pfam" id="PF02195">
    <property type="entry name" value="ParB_N"/>
    <property type="match status" value="1"/>
</dbReference>
<protein>
    <submittedName>
        <fullName evidence="3">Chromosome partitioning protein, ParB family</fullName>
    </submittedName>
</protein>
<dbReference type="GO" id="GO:0007059">
    <property type="term" value="P:chromosome segregation"/>
    <property type="evidence" value="ECO:0007669"/>
    <property type="project" value="TreeGrafter"/>
</dbReference>
<name>A0A1I3UJE1_9RHOB</name>
<sequence>MTSKNKFGFDPVETPAPIRRDRRPGPMGAAVRETAESLSESTDAKIEQRRRNAEDAKAFRAAEAEGRILVTIPLDAIRTDALPRDRLELEAVAASDEMEELKTSIRARGQREPIEVWRDDDCYQLKKGWRRLTALRQLLTETGDTQFATVTARIEGGEDDRLARYVDMVEENVVREDLTFAEMAQVALAAAEDGEVDEIDPDAMVGRLYGSLHKTKRSYIRAFVYLLSVLGDDLRWPKAVGRNLGVEVSRTIRSQAEVAALRDALAGCRDAEAQNRALMGFVQTAKKGAGDTAKERAPRPKLEFHIGATKITARNGECRIVSETDFAEVPRERLEQAIKAFEAELRGRPRIRQL</sequence>
<dbReference type="GO" id="GO:0005694">
    <property type="term" value="C:chromosome"/>
    <property type="evidence" value="ECO:0007669"/>
    <property type="project" value="TreeGrafter"/>
</dbReference>
<dbReference type="Proteomes" id="UP000199110">
    <property type="component" value="Unassembled WGS sequence"/>
</dbReference>
<feature type="region of interest" description="Disordered" evidence="1">
    <location>
        <begin position="1"/>
        <end position="50"/>
    </location>
</feature>
<evidence type="ECO:0000313" key="3">
    <source>
        <dbReference type="EMBL" id="SFJ83032.1"/>
    </source>
</evidence>
<dbReference type="InterPro" id="IPR003115">
    <property type="entry name" value="ParB_N"/>
</dbReference>
<reference evidence="3 4" key="1">
    <citation type="submission" date="2016-10" db="EMBL/GenBank/DDBJ databases">
        <authorList>
            <person name="de Groot N.N."/>
        </authorList>
    </citation>
    <scope>NUCLEOTIDE SEQUENCE [LARGE SCALE GENOMIC DNA]</scope>
    <source>
        <strain evidence="3 4">DSM 19073</strain>
    </source>
</reference>
<dbReference type="InterPro" id="IPR036086">
    <property type="entry name" value="ParB/Sulfiredoxin_sf"/>
</dbReference>
<dbReference type="PANTHER" id="PTHR33375">
    <property type="entry name" value="CHROMOSOME-PARTITIONING PROTEIN PARB-RELATED"/>
    <property type="match status" value="1"/>
</dbReference>
<gene>
    <name evidence="3" type="ORF">SAMN04488095_3775</name>
</gene>
<dbReference type="InterPro" id="IPR050336">
    <property type="entry name" value="Chromosome_partition/occlusion"/>
</dbReference>
<evidence type="ECO:0000313" key="4">
    <source>
        <dbReference type="Proteomes" id="UP000199110"/>
    </source>
</evidence>
<dbReference type="PANTHER" id="PTHR33375:SF1">
    <property type="entry name" value="CHROMOSOME-PARTITIONING PROTEIN PARB-RELATED"/>
    <property type="match status" value="1"/>
</dbReference>
<dbReference type="SUPFAM" id="SSF110849">
    <property type="entry name" value="ParB/Sulfiredoxin"/>
    <property type="match status" value="1"/>
</dbReference>
<evidence type="ECO:0000259" key="2">
    <source>
        <dbReference type="Pfam" id="PF02195"/>
    </source>
</evidence>
<accession>A0A1I3UJE1</accession>
<organism evidence="3 4">
    <name type="scientific">Jannaschia pohangensis</name>
    <dbReference type="NCBI Taxonomy" id="390807"/>
    <lineage>
        <taxon>Bacteria</taxon>
        <taxon>Pseudomonadati</taxon>
        <taxon>Pseudomonadota</taxon>
        <taxon>Alphaproteobacteria</taxon>
        <taxon>Rhodobacterales</taxon>
        <taxon>Roseobacteraceae</taxon>
        <taxon>Jannaschia</taxon>
    </lineage>
</organism>